<sequence length="117" mass="12527">MAKPRMTIVVFAMIMVLVIAVAPRAEGLTCKDVVKSLLPCRTFLQQGGNIPGSCCNGVRALNNAAKPGPQRKTACQCVKTAAKAYKVNPQYAARVPNLCNVNIGYAISYSTDCNKVH</sequence>
<keyword evidence="8" id="KW-1185">Reference proteome</keyword>
<evidence type="ECO:0000313" key="7">
    <source>
        <dbReference type="EMBL" id="KAK4418843.1"/>
    </source>
</evidence>
<keyword evidence="5" id="KW-0732">Signal</keyword>
<dbReference type="InterPro" id="IPR036312">
    <property type="entry name" value="Bifun_inhib/LTP/seed_sf"/>
</dbReference>
<comment type="caution">
    <text evidence="7">The sequence shown here is derived from an EMBL/GenBank/DDBJ whole genome shotgun (WGS) entry which is preliminary data.</text>
</comment>
<comment type="similarity">
    <text evidence="1 4">Belongs to the plant LTP family.</text>
</comment>
<dbReference type="Pfam" id="PF00234">
    <property type="entry name" value="Tryp_alpha_amyl"/>
    <property type="match status" value="1"/>
</dbReference>
<comment type="function">
    <text evidence="4">Plant non-specific lipid-transfer proteins transfer phospholipids as well as galactolipids across membranes. May play a role in wax or cutin deposition in the cell walls of expanding epidermal cells and certain secretory tissues.</text>
</comment>
<evidence type="ECO:0000256" key="1">
    <source>
        <dbReference type="ARBA" id="ARBA00009748"/>
    </source>
</evidence>
<dbReference type="Proteomes" id="UP001293254">
    <property type="component" value="Unassembled WGS sequence"/>
</dbReference>
<gene>
    <name evidence="7" type="ORF">Salat_2297100</name>
</gene>
<name>A0AAE1XWI5_9LAMI</name>
<dbReference type="GO" id="GO:0006869">
    <property type="term" value="P:lipid transport"/>
    <property type="evidence" value="ECO:0007669"/>
    <property type="project" value="InterPro"/>
</dbReference>
<dbReference type="InterPro" id="IPR000528">
    <property type="entry name" value="Plant_nsLTP"/>
</dbReference>
<feature type="domain" description="Bifunctional inhibitor/plant lipid transfer protein/seed storage helical" evidence="6">
    <location>
        <begin position="30"/>
        <end position="113"/>
    </location>
</feature>
<organism evidence="7 8">
    <name type="scientific">Sesamum alatum</name>
    <dbReference type="NCBI Taxonomy" id="300844"/>
    <lineage>
        <taxon>Eukaryota</taxon>
        <taxon>Viridiplantae</taxon>
        <taxon>Streptophyta</taxon>
        <taxon>Embryophyta</taxon>
        <taxon>Tracheophyta</taxon>
        <taxon>Spermatophyta</taxon>
        <taxon>Magnoliopsida</taxon>
        <taxon>eudicotyledons</taxon>
        <taxon>Gunneridae</taxon>
        <taxon>Pentapetalae</taxon>
        <taxon>asterids</taxon>
        <taxon>lamiids</taxon>
        <taxon>Lamiales</taxon>
        <taxon>Pedaliaceae</taxon>
        <taxon>Sesamum</taxon>
    </lineage>
</organism>
<evidence type="ECO:0000256" key="2">
    <source>
        <dbReference type="ARBA" id="ARBA00022448"/>
    </source>
</evidence>
<keyword evidence="3 4" id="KW-0446">Lipid-binding</keyword>
<dbReference type="InterPro" id="IPR016140">
    <property type="entry name" value="Bifunc_inhib/LTP/seed_store"/>
</dbReference>
<reference evidence="7" key="1">
    <citation type="submission" date="2020-06" db="EMBL/GenBank/DDBJ databases">
        <authorList>
            <person name="Li T."/>
            <person name="Hu X."/>
            <person name="Zhang T."/>
            <person name="Song X."/>
            <person name="Zhang H."/>
            <person name="Dai N."/>
            <person name="Sheng W."/>
            <person name="Hou X."/>
            <person name="Wei L."/>
        </authorList>
    </citation>
    <scope>NUCLEOTIDE SEQUENCE</scope>
    <source>
        <strain evidence="7">3651</strain>
        <tissue evidence="7">Leaf</tissue>
    </source>
</reference>
<dbReference type="GO" id="GO:0008289">
    <property type="term" value="F:lipid binding"/>
    <property type="evidence" value="ECO:0007669"/>
    <property type="project" value="UniProtKB-KW"/>
</dbReference>
<dbReference type="PROSITE" id="PS00597">
    <property type="entry name" value="PLANT_LTP"/>
    <property type="match status" value="1"/>
</dbReference>
<dbReference type="AlphaFoldDB" id="A0AAE1XWI5"/>
<keyword evidence="2 4" id="KW-0813">Transport</keyword>
<evidence type="ECO:0000259" key="6">
    <source>
        <dbReference type="SMART" id="SM00499"/>
    </source>
</evidence>
<dbReference type="SUPFAM" id="SSF47699">
    <property type="entry name" value="Bifunctional inhibitor/lipid-transfer protein/seed storage 2S albumin"/>
    <property type="match status" value="1"/>
</dbReference>
<dbReference type="PANTHER" id="PTHR33076">
    <property type="entry name" value="NON-SPECIFIC LIPID-TRANSFER PROTEIN 2-RELATED"/>
    <property type="match status" value="1"/>
</dbReference>
<evidence type="ECO:0000256" key="5">
    <source>
        <dbReference type="SAM" id="SignalP"/>
    </source>
</evidence>
<dbReference type="SMART" id="SM00499">
    <property type="entry name" value="AAI"/>
    <property type="match status" value="1"/>
</dbReference>
<evidence type="ECO:0000313" key="8">
    <source>
        <dbReference type="Proteomes" id="UP001293254"/>
    </source>
</evidence>
<reference evidence="7" key="2">
    <citation type="journal article" date="2024" name="Plant">
        <title>Genomic evolution and insights into agronomic trait innovations of Sesamum species.</title>
        <authorList>
            <person name="Miao H."/>
            <person name="Wang L."/>
            <person name="Qu L."/>
            <person name="Liu H."/>
            <person name="Sun Y."/>
            <person name="Le M."/>
            <person name="Wang Q."/>
            <person name="Wei S."/>
            <person name="Zheng Y."/>
            <person name="Lin W."/>
            <person name="Duan Y."/>
            <person name="Cao H."/>
            <person name="Xiong S."/>
            <person name="Wang X."/>
            <person name="Wei L."/>
            <person name="Li C."/>
            <person name="Ma Q."/>
            <person name="Ju M."/>
            <person name="Zhao R."/>
            <person name="Li G."/>
            <person name="Mu C."/>
            <person name="Tian Q."/>
            <person name="Mei H."/>
            <person name="Zhang T."/>
            <person name="Gao T."/>
            <person name="Zhang H."/>
        </authorList>
    </citation>
    <scope>NUCLEOTIDE SEQUENCE</scope>
    <source>
        <strain evidence="7">3651</strain>
    </source>
</reference>
<dbReference type="PRINTS" id="PR00382">
    <property type="entry name" value="LIPIDTRNSFER"/>
</dbReference>
<accession>A0AAE1XWI5</accession>
<dbReference type="EMBL" id="JACGWO010000009">
    <property type="protein sequence ID" value="KAK4418843.1"/>
    <property type="molecule type" value="Genomic_DNA"/>
</dbReference>
<dbReference type="CDD" id="cd01960">
    <property type="entry name" value="nsLTP1"/>
    <property type="match status" value="1"/>
</dbReference>
<evidence type="ECO:0000256" key="3">
    <source>
        <dbReference type="ARBA" id="ARBA00023121"/>
    </source>
</evidence>
<dbReference type="Gene3D" id="1.10.110.10">
    <property type="entry name" value="Plant lipid-transfer and hydrophobic proteins"/>
    <property type="match status" value="1"/>
</dbReference>
<proteinExistence type="inferred from homology"/>
<evidence type="ECO:0000256" key="4">
    <source>
        <dbReference type="RuleBase" id="RU000628"/>
    </source>
</evidence>
<protein>
    <recommendedName>
        <fullName evidence="4">Non-specific lipid-transfer protein</fullName>
    </recommendedName>
</protein>
<feature type="chain" id="PRO_5042277590" description="Non-specific lipid-transfer protein" evidence="5">
    <location>
        <begin position="28"/>
        <end position="117"/>
    </location>
</feature>
<feature type="signal peptide" evidence="5">
    <location>
        <begin position="1"/>
        <end position="27"/>
    </location>
</feature>